<dbReference type="InterPro" id="IPR032675">
    <property type="entry name" value="LRR_dom_sf"/>
</dbReference>
<dbReference type="Gene3D" id="3.40.50.300">
    <property type="entry name" value="P-loop containing nucleotide triphosphate hydrolases"/>
    <property type="match status" value="1"/>
</dbReference>
<reference evidence="4" key="1">
    <citation type="submission" date="2015-06" db="UniProtKB">
        <authorList>
            <consortium name="EnsemblPlants"/>
        </authorList>
    </citation>
    <scope>IDENTIFICATION</scope>
</reference>
<evidence type="ECO:0000259" key="2">
    <source>
        <dbReference type="Pfam" id="PF00931"/>
    </source>
</evidence>
<sequence>MSILDHARAQDANRQDCELEPSVRFFFVGHALAARCDGFYRVSRIEPECSFLIHVPWSYLLLVDDVWSASMWEKIRNSLPKSKRGGSIILTTRFQAVASACIRDKGVHVHKVGVLRDDKPKELFMAESNMSEENQKKIPPELWEICGGLPLAIVTMAGHAVCNPDKLEKDWMDVCTRGETSAEGWAECGGCRGDILQSSHKEEDHTCCGAQQQREGDPKKIGRLMASEENFVTVVGGHWLMALPSNKVRRLSLQGGDSKYKKGMDGMNFSHVRSLTLFGSLTLLPSNSLKFGIVQVLDLEGCNDFKKQHAKEICKMLLLKYLSLRRTEIDKIPKKIGRLQYLEIIDIRETNVTELPSTVCQLERLVNILGGNKRTRKALRLPEDLKKETMKSLRILSGIEIDEGSAAAVADLHHLTELRKLAIYKLNIGKGSKLFRELSSSIEYLGGYSLHTLIIDDESSEFLKLLTALSFPPKILNALELSGKLVDLPQWITELDILTKLTLSLTVLTTDTLLQLSKLSKVKTLFSLTFSLTSAKVDSDTAATIGENKADGKIIVPASGFEELKLLRFSAPLVPLLTFPDNAMPKLERLELRFSNLGGINGIENLQNLKEVHLRIHDKAGGVTKSMVDNMATAAREDDKGPRIIVDQYHE</sequence>
<evidence type="ECO:0000256" key="1">
    <source>
        <dbReference type="ARBA" id="ARBA00022737"/>
    </source>
</evidence>
<dbReference type="GO" id="GO:0006952">
    <property type="term" value="P:defense response"/>
    <property type="evidence" value="ECO:0007669"/>
    <property type="project" value="UniProtKB-KW"/>
</dbReference>
<protein>
    <submittedName>
        <fullName evidence="4">Disease resistance protein RPP13</fullName>
    </submittedName>
</protein>
<proteinExistence type="predicted"/>
<name>M8CPJ8_AEGTA</name>
<dbReference type="Pfam" id="PF23598">
    <property type="entry name" value="LRR_14"/>
    <property type="match status" value="1"/>
</dbReference>
<dbReference type="Pfam" id="PF00931">
    <property type="entry name" value="NB-ARC"/>
    <property type="match status" value="1"/>
</dbReference>
<dbReference type="PANTHER" id="PTHR36766:SF63">
    <property type="entry name" value="NB-ARC DOMAIN-CONTAINING PROTEIN"/>
    <property type="match status" value="1"/>
</dbReference>
<evidence type="ECO:0000259" key="3">
    <source>
        <dbReference type="Pfam" id="PF23598"/>
    </source>
</evidence>
<dbReference type="SUPFAM" id="SSF52058">
    <property type="entry name" value="L domain-like"/>
    <property type="match status" value="1"/>
</dbReference>
<evidence type="ECO:0000313" key="4">
    <source>
        <dbReference type="EnsemblPlants" id="EMT29442"/>
    </source>
</evidence>
<dbReference type="AlphaFoldDB" id="M8CPJ8"/>
<dbReference type="InterPro" id="IPR027417">
    <property type="entry name" value="P-loop_NTPase"/>
</dbReference>
<dbReference type="Gene3D" id="3.80.10.10">
    <property type="entry name" value="Ribonuclease Inhibitor"/>
    <property type="match status" value="1"/>
</dbReference>
<dbReference type="PANTHER" id="PTHR36766">
    <property type="entry name" value="PLANT BROAD-SPECTRUM MILDEW RESISTANCE PROTEIN RPW8"/>
    <property type="match status" value="1"/>
</dbReference>
<organism evidence="4">
    <name type="scientific">Aegilops tauschii</name>
    <name type="common">Tausch's goatgrass</name>
    <name type="synonym">Aegilops squarrosa</name>
    <dbReference type="NCBI Taxonomy" id="37682"/>
    <lineage>
        <taxon>Eukaryota</taxon>
        <taxon>Viridiplantae</taxon>
        <taxon>Streptophyta</taxon>
        <taxon>Embryophyta</taxon>
        <taxon>Tracheophyta</taxon>
        <taxon>Spermatophyta</taxon>
        <taxon>Magnoliopsida</taxon>
        <taxon>Liliopsida</taxon>
        <taxon>Poales</taxon>
        <taxon>Poaceae</taxon>
        <taxon>BOP clade</taxon>
        <taxon>Pooideae</taxon>
        <taxon>Triticodae</taxon>
        <taxon>Triticeae</taxon>
        <taxon>Triticinae</taxon>
        <taxon>Aegilops</taxon>
    </lineage>
</organism>
<feature type="domain" description="Disease resistance R13L4/SHOC-2-like LRR" evidence="3">
    <location>
        <begin position="271"/>
        <end position="636"/>
    </location>
</feature>
<dbReference type="GO" id="GO:0043531">
    <property type="term" value="F:ADP binding"/>
    <property type="evidence" value="ECO:0007669"/>
    <property type="project" value="InterPro"/>
</dbReference>
<dbReference type="SUPFAM" id="SSF52540">
    <property type="entry name" value="P-loop containing nucleoside triphosphate hydrolases"/>
    <property type="match status" value="1"/>
</dbReference>
<dbReference type="InterPro" id="IPR055414">
    <property type="entry name" value="LRR_R13L4/SHOC2-like"/>
</dbReference>
<accession>M8CPJ8</accession>
<feature type="domain" description="NB-ARC" evidence="2">
    <location>
        <begin position="58"/>
        <end position="131"/>
    </location>
</feature>
<dbReference type="InterPro" id="IPR002182">
    <property type="entry name" value="NB-ARC"/>
</dbReference>
<dbReference type="EnsemblPlants" id="EMT29442">
    <property type="protein sequence ID" value="EMT29442"/>
    <property type="gene ID" value="F775_20077"/>
</dbReference>
<keyword evidence="1" id="KW-0677">Repeat</keyword>